<sequence>MKFKLTNLLMLLLVVVVLASAFTGPSYEGMDVRYDDIPDGDEDLYILKSEVVPPVCPKCPDMAACPRQKPCPPCPPCGRCPEPAFRCKKVPNYTSRNQSELPLPMLNTFAAFR</sequence>
<dbReference type="EMBL" id="BARW01006122">
    <property type="protein sequence ID" value="GAI86457.1"/>
    <property type="molecule type" value="Genomic_DNA"/>
</dbReference>
<proteinExistence type="predicted"/>
<evidence type="ECO:0000313" key="1">
    <source>
        <dbReference type="EMBL" id="GAI86457.1"/>
    </source>
</evidence>
<accession>X1S0E8</accession>
<name>X1S0E8_9ZZZZ</name>
<protein>
    <submittedName>
        <fullName evidence="1">Uncharacterized protein</fullName>
    </submittedName>
</protein>
<gene>
    <name evidence="1" type="ORF">S12H4_12837</name>
</gene>
<reference evidence="1" key="1">
    <citation type="journal article" date="2014" name="Front. Microbiol.">
        <title>High frequency of phylogenetically diverse reductive dehalogenase-homologous genes in deep subseafloor sedimentary metagenomes.</title>
        <authorList>
            <person name="Kawai M."/>
            <person name="Futagami T."/>
            <person name="Toyoda A."/>
            <person name="Takaki Y."/>
            <person name="Nishi S."/>
            <person name="Hori S."/>
            <person name="Arai W."/>
            <person name="Tsubouchi T."/>
            <person name="Morono Y."/>
            <person name="Uchiyama I."/>
            <person name="Ito T."/>
            <person name="Fujiyama A."/>
            <person name="Inagaki F."/>
            <person name="Takami H."/>
        </authorList>
    </citation>
    <scope>NUCLEOTIDE SEQUENCE</scope>
    <source>
        <strain evidence="1">Expedition CK06-06</strain>
    </source>
</reference>
<dbReference type="AlphaFoldDB" id="X1S0E8"/>
<organism evidence="1">
    <name type="scientific">marine sediment metagenome</name>
    <dbReference type="NCBI Taxonomy" id="412755"/>
    <lineage>
        <taxon>unclassified sequences</taxon>
        <taxon>metagenomes</taxon>
        <taxon>ecological metagenomes</taxon>
    </lineage>
</organism>
<comment type="caution">
    <text evidence="1">The sequence shown here is derived from an EMBL/GenBank/DDBJ whole genome shotgun (WGS) entry which is preliminary data.</text>
</comment>